<protein>
    <submittedName>
        <fullName evidence="3">Uncharacterized protein</fullName>
    </submittedName>
</protein>
<reference evidence="3" key="1">
    <citation type="submission" date="2020-02" db="EMBL/GenBank/DDBJ databases">
        <authorList>
            <person name="Meier V. D."/>
        </authorList>
    </citation>
    <scope>NUCLEOTIDE SEQUENCE</scope>
    <source>
        <strain evidence="3">AVDCRST_MAG55</strain>
    </source>
</reference>
<feature type="region of interest" description="Disordered" evidence="1">
    <location>
        <begin position="31"/>
        <end position="50"/>
    </location>
</feature>
<organism evidence="3">
    <name type="scientific">uncultured Rubrobacteraceae bacterium</name>
    <dbReference type="NCBI Taxonomy" id="349277"/>
    <lineage>
        <taxon>Bacteria</taxon>
        <taxon>Bacillati</taxon>
        <taxon>Actinomycetota</taxon>
        <taxon>Rubrobacteria</taxon>
        <taxon>Rubrobacterales</taxon>
        <taxon>Rubrobacteraceae</taxon>
        <taxon>environmental samples</taxon>
    </lineage>
</organism>
<accession>A0A6J4PS01</accession>
<keyword evidence="2" id="KW-0472">Membrane</keyword>
<evidence type="ECO:0000256" key="2">
    <source>
        <dbReference type="SAM" id="Phobius"/>
    </source>
</evidence>
<feature type="compositionally biased region" description="Basic and acidic residues" evidence="1">
    <location>
        <begin position="36"/>
        <end position="50"/>
    </location>
</feature>
<proteinExistence type="predicted"/>
<sequence>MRAGGDPSILGFGGLFLVLSYHLWNLWSSRAGSDADEPRVPGRDFSRRPS</sequence>
<dbReference type="EMBL" id="CADCUZ010000105">
    <property type="protein sequence ID" value="CAA9424311.1"/>
    <property type="molecule type" value="Genomic_DNA"/>
</dbReference>
<keyword evidence="2" id="KW-1133">Transmembrane helix</keyword>
<evidence type="ECO:0000256" key="1">
    <source>
        <dbReference type="SAM" id="MobiDB-lite"/>
    </source>
</evidence>
<dbReference type="AlphaFoldDB" id="A0A6J4PS01"/>
<gene>
    <name evidence="3" type="ORF">AVDCRST_MAG55-2201</name>
</gene>
<feature type="transmembrane region" description="Helical" evidence="2">
    <location>
        <begin position="7"/>
        <end position="24"/>
    </location>
</feature>
<name>A0A6J4PS01_9ACTN</name>
<evidence type="ECO:0000313" key="3">
    <source>
        <dbReference type="EMBL" id="CAA9424311.1"/>
    </source>
</evidence>
<keyword evidence="2" id="KW-0812">Transmembrane</keyword>